<dbReference type="Gene3D" id="3.30.40.10">
    <property type="entry name" value="Zinc/RING finger domain, C3HC4 (zinc finger)"/>
    <property type="match status" value="1"/>
</dbReference>
<dbReference type="Proteomes" id="UP000030689">
    <property type="component" value="Unassembled WGS sequence"/>
</dbReference>
<keyword evidence="18" id="KW-1185">Reference proteome</keyword>
<evidence type="ECO:0000256" key="12">
    <source>
        <dbReference type="ARBA" id="ARBA00023136"/>
    </source>
</evidence>
<dbReference type="InterPro" id="IPR013083">
    <property type="entry name" value="Znf_RING/FYVE/PHD"/>
</dbReference>
<evidence type="ECO:0000259" key="16">
    <source>
        <dbReference type="PROSITE" id="PS50089"/>
    </source>
</evidence>
<keyword evidence="9" id="KW-0833">Ubl conjugation pathway</keyword>
<evidence type="ECO:0000256" key="5">
    <source>
        <dbReference type="ARBA" id="ARBA00022679"/>
    </source>
</evidence>
<evidence type="ECO:0000256" key="2">
    <source>
        <dbReference type="ARBA" id="ARBA00004167"/>
    </source>
</evidence>
<evidence type="ECO:0000256" key="14">
    <source>
        <dbReference type="PROSITE-ProRule" id="PRU00175"/>
    </source>
</evidence>
<evidence type="ECO:0000256" key="15">
    <source>
        <dbReference type="SAM" id="Phobius"/>
    </source>
</evidence>
<keyword evidence="5" id="KW-0808">Transferase</keyword>
<dbReference type="PROSITE" id="PS50089">
    <property type="entry name" value="ZF_RING_2"/>
    <property type="match status" value="1"/>
</dbReference>
<evidence type="ECO:0000256" key="10">
    <source>
        <dbReference type="ARBA" id="ARBA00022833"/>
    </source>
</evidence>
<evidence type="ECO:0000256" key="7">
    <source>
        <dbReference type="ARBA" id="ARBA00022723"/>
    </source>
</evidence>
<dbReference type="GO" id="GO:0016567">
    <property type="term" value="P:protein ubiquitination"/>
    <property type="evidence" value="ECO:0007669"/>
    <property type="project" value="InterPro"/>
</dbReference>
<dbReference type="KEGG" id="eus:EUTSA_v10027396mg"/>
<dbReference type="PANTHER" id="PTHR46913:SF1">
    <property type="entry name" value="RING-H2 FINGER PROTEIN ATL16"/>
    <property type="match status" value="1"/>
</dbReference>
<dbReference type="InterPro" id="IPR001841">
    <property type="entry name" value="Znf_RING"/>
</dbReference>
<dbReference type="GO" id="GO:0016020">
    <property type="term" value="C:membrane"/>
    <property type="evidence" value="ECO:0007669"/>
    <property type="project" value="UniProtKB-SubCell"/>
</dbReference>
<dbReference type="PANTHER" id="PTHR46913">
    <property type="entry name" value="RING-H2 FINGER PROTEIN ATL16"/>
    <property type="match status" value="1"/>
</dbReference>
<evidence type="ECO:0000313" key="18">
    <source>
        <dbReference type="Proteomes" id="UP000030689"/>
    </source>
</evidence>
<keyword evidence="12 15" id="KW-0472">Membrane</keyword>
<dbReference type="EMBL" id="KI517384">
    <property type="protein sequence ID" value="ESQ53051.1"/>
    <property type="molecule type" value="Genomic_DNA"/>
</dbReference>
<reference evidence="17 18" key="1">
    <citation type="journal article" date="2013" name="Front. Plant Sci.">
        <title>The Reference Genome of the Halophytic Plant Eutrema salsugineum.</title>
        <authorList>
            <person name="Yang R."/>
            <person name="Jarvis D.E."/>
            <person name="Chen H."/>
            <person name="Beilstein M.A."/>
            <person name="Grimwood J."/>
            <person name="Jenkins J."/>
            <person name="Shu S."/>
            <person name="Prochnik S."/>
            <person name="Xin M."/>
            <person name="Ma C."/>
            <person name="Schmutz J."/>
            <person name="Wing R.A."/>
            <person name="Mitchell-Olds T."/>
            <person name="Schumaker K.S."/>
            <person name="Wang X."/>
        </authorList>
    </citation>
    <scope>NUCLEOTIDE SEQUENCE [LARGE SCALE GENOMIC DNA]</scope>
</reference>
<dbReference type="OMA" id="CIEKWME"/>
<keyword evidence="11 15" id="KW-1133">Transmembrane helix</keyword>
<dbReference type="AlphaFoldDB" id="V4P184"/>
<sequence length="150" mass="17199">MISLLFPRSHLCTAAIVFYTCVCIPLGRFKKQCGDAEAHDDDGYHLTAVMFRDKEKEEEDEEICCPICLVEFEAEDAVTHLPRCAHLFHIHCIEPWLLRGHLTCPLCRSFVFSPTPPNHNVDVNSAASPYTFYLSLFFLFCLFLHLLGYL</sequence>
<keyword evidence="7" id="KW-0479">Metal-binding</keyword>
<keyword evidence="10" id="KW-0862">Zinc</keyword>
<dbReference type="SMART" id="SM00184">
    <property type="entry name" value="RING"/>
    <property type="match status" value="1"/>
</dbReference>
<evidence type="ECO:0000256" key="9">
    <source>
        <dbReference type="ARBA" id="ARBA00022786"/>
    </source>
</evidence>
<dbReference type="Pfam" id="PF13639">
    <property type="entry name" value="zf-RING_2"/>
    <property type="match status" value="1"/>
</dbReference>
<keyword evidence="6 15" id="KW-0812">Transmembrane</keyword>
<evidence type="ECO:0000256" key="4">
    <source>
        <dbReference type="ARBA" id="ARBA00012483"/>
    </source>
</evidence>
<organism evidence="17 18">
    <name type="scientific">Eutrema salsugineum</name>
    <name type="common">Saltwater cress</name>
    <name type="synonym">Sisymbrium salsugineum</name>
    <dbReference type="NCBI Taxonomy" id="72664"/>
    <lineage>
        <taxon>Eukaryota</taxon>
        <taxon>Viridiplantae</taxon>
        <taxon>Streptophyta</taxon>
        <taxon>Embryophyta</taxon>
        <taxon>Tracheophyta</taxon>
        <taxon>Spermatophyta</taxon>
        <taxon>Magnoliopsida</taxon>
        <taxon>eudicotyledons</taxon>
        <taxon>Gunneridae</taxon>
        <taxon>Pentapetalae</taxon>
        <taxon>rosids</taxon>
        <taxon>malvids</taxon>
        <taxon>Brassicales</taxon>
        <taxon>Brassicaceae</taxon>
        <taxon>Eutremeae</taxon>
        <taxon>Eutrema</taxon>
    </lineage>
</organism>
<keyword evidence="8 14" id="KW-0863">Zinc-finger</keyword>
<evidence type="ECO:0000256" key="11">
    <source>
        <dbReference type="ARBA" id="ARBA00022989"/>
    </source>
</evidence>
<name>V4P184_EUTSA</name>
<comment type="similarity">
    <text evidence="13">Belongs to the RING-type zinc finger family. ATL subfamily.</text>
</comment>
<proteinExistence type="inferred from homology"/>
<dbReference type="GO" id="GO:0008270">
    <property type="term" value="F:zinc ion binding"/>
    <property type="evidence" value="ECO:0007669"/>
    <property type="project" value="UniProtKB-KW"/>
</dbReference>
<evidence type="ECO:0000256" key="3">
    <source>
        <dbReference type="ARBA" id="ARBA00004906"/>
    </source>
</evidence>
<gene>
    <name evidence="17" type="ORF">EUTSA_v10027396mg</name>
</gene>
<comment type="pathway">
    <text evidence="3">Protein modification; protein ubiquitination.</text>
</comment>
<dbReference type="OrthoDB" id="8062037at2759"/>
<evidence type="ECO:0000256" key="6">
    <source>
        <dbReference type="ARBA" id="ARBA00022692"/>
    </source>
</evidence>
<evidence type="ECO:0000256" key="1">
    <source>
        <dbReference type="ARBA" id="ARBA00000900"/>
    </source>
</evidence>
<feature type="transmembrane region" description="Helical" evidence="15">
    <location>
        <begin position="130"/>
        <end position="149"/>
    </location>
</feature>
<comment type="subcellular location">
    <subcellularLocation>
        <location evidence="2">Membrane</location>
        <topology evidence="2">Single-pass membrane protein</topology>
    </subcellularLocation>
</comment>
<dbReference type="Gramene" id="ESQ53051">
    <property type="protein sequence ID" value="ESQ53051"/>
    <property type="gene ID" value="EUTSA_v10027396mg"/>
</dbReference>
<dbReference type="eggNOG" id="KOG0800">
    <property type="taxonomic scope" value="Eukaryota"/>
</dbReference>
<evidence type="ECO:0000256" key="8">
    <source>
        <dbReference type="ARBA" id="ARBA00022771"/>
    </source>
</evidence>
<dbReference type="SUPFAM" id="SSF57850">
    <property type="entry name" value="RING/U-box"/>
    <property type="match status" value="1"/>
</dbReference>
<comment type="catalytic activity">
    <reaction evidence="1">
        <text>S-ubiquitinyl-[E2 ubiquitin-conjugating enzyme]-L-cysteine + [acceptor protein]-L-lysine = [E2 ubiquitin-conjugating enzyme]-L-cysteine + N(6)-ubiquitinyl-[acceptor protein]-L-lysine.</text>
        <dbReference type="EC" id="2.3.2.27"/>
    </reaction>
</comment>
<dbReference type="GO" id="GO:0061630">
    <property type="term" value="F:ubiquitin protein ligase activity"/>
    <property type="evidence" value="ECO:0007669"/>
    <property type="project" value="UniProtKB-EC"/>
</dbReference>
<feature type="domain" description="RING-type" evidence="16">
    <location>
        <begin position="65"/>
        <end position="108"/>
    </location>
</feature>
<dbReference type="STRING" id="72664.V4P184"/>
<dbReference type="EC" id="2.3.2.27" evidence="4"/>
<protein>
    <recommendedName>
        <fullName evidence="4">RING-type E3 ubiquitin transferase</fullName>
        <ecNumber evidence="4">2.3.2.27</ecNumber>
    </recommendedName>
</protein>
<evidence type="ECO:0000256" key="13">
    <source>
        <dbReference type="ARBA" id="ARBA00024209"/>
    </source>
</evidence>
<dbReference type="InterPro" id="IPR044600">
    <property type="entry name" value="ATL1/ATL16-like"/>
</dbReference>
<accession>V4P184</accession>
<evidence type="ECO:0000313" key="17">
    <source>
        <dbReference type="EMBL" id="ESQ53051.1"/>
    </source>
</evidence>